<gene>
    <name evidence="15" type="ORF">FCL42_17765</name>
</gene>
<evidence type="ECO:0000313" key="16">
    <source>
        <dbReference type="Proteomes" id="UP000305675"/>
    </source>
</evidence>
<keyword evidence="16" id="KW-1185">Reference proteome</keyword>
<evidence type="ECO:0000256" key="1">
    <source>
        <dbReference type="ARBA" id="ARBA00004571"/>
    </source>
</evidence>
<proteinExistence type="inferred from homology"/>
<keyword evidence="8 9" id="KW-0998">Cell outer membrane</keyword>
<dbReference type="OrthoDB" id="8727862at2"/>
<feature type="chain" id="PRO_5020910122" evidence="12">
    <location>
        <begin position="29"/>
        <end position="899"/>
    </location>
</feature>
<dbReference type="PROSITE" id="PS01156">
    <property type="entry name" value="TONB_DEPENDENT_REC_2"/>
    <property type="match status" value="1"/>
</dbReference>
<dbReference type="Pfam" id="PF00593">
    <property type="entry name" value="TonB_dep_Rec_b-barrel"/>
    <property type="match status" value="1"/>
</dbReference>
<dbReference type="Proteomes" id="UP000305675">
    <property type="component" value="Unassembled WGS sequence"/>
</dbReference>
<comment type="caution">
    <text evidence="15">The sequence shown here is derived from an EMBL/GenBank/DDBJ whole genome shotgun (WGS) entry which is preliminary data.</text>
</comment>
<evidence type="ECO:0000256" key="2">
    <source>
        <dbReference type="ARBA" id="ARBA00022448"/>
    </source>
</evidence>
<dbReference type="Gene3D" id="2.40.170.20">
    <property type="entry name" value="TonB-dependent receptor, beta-barrel domain"/>
    <property type="match status" value="1"/>
</dbReference>
<dbReference type="NCBIfam" id="TIGR01782">
    <property type="entry name" value="TonB-Xanth-Caul"/>
    <property type="match status" value="1"/>
</dbReference>
<evidence type="ECO:0000256" key="4">
    <source>
        <dbReference type="ARBA" id="ARBA00022692"/>
    </source>
</evidence>
<dbReference type="InterPro" id="IPR010917">
    <property type="entry name" value="TonB_rcpt_CS"/>
</dbReference>
<dbReference type="InterPro" id="IPR037066">
    <property type="entry name" value="Plug_dom_sf"/>
</dbReference>
<keyword evidence="6 11" id="KW-0798">TonB box</keyword>
<feature type="short sequence motif" description="TonB C-terminal box" evidence="10">
    <location>
        <begin position="882"/>
        <end position="899"/>
    </location>
</feature>
<dbReference type="Pfam" id="PF07715">
    <property type="entry name" value="Plug"/>
    <property type="match status" value="1"/>
</dbReference>
<evidence type="ECO:0000259" key="13">
    <source>
        <dbReference type="Pfam" id="PF00593"/>
    </source>
</evidence>
<name>A0A4U1BJG7_9GAMM</name>
<feature type="domain" description="TonB-dependent receptor-like beta-barrel" evidence="13">
    <location>
        <begin position="335"/>
        <end position="868"/>
    </location>
</feature>
<dbReference type="InterPro" id="IPR000531">
    <property type="entry name" value="Beta-barrel_TonB"/>
</dbReference>
<evidence type="ECO:0000313" key="15">
    <source>
        <dbReference type="EMBL" id="TKB51687.1"/>
    </source>
</evidence>
<evidence type="ECO:0000259" key="14">
    <source>
        <dbReference type="Pfam" id="PF07715"/>
    </source>
</evidence>
<reference evidence="15 16" key="1">
    <citation type="submission" date="2019-04" db="EMBL/GenBank/DDBJ databases">
        <authorList>
            <person name="Hwang J.C."/>
        </authorList>
    </citation>
    <scope>NUCLEOTIDE SEQUENCE [LARGE SCALE GENOMIC DNA]</scope>
    <source>
        <strain evidence="15 16">IMCC35002</strain>
    </source>
</reference>
<dbReference type="PANTHER" id="PTHR40980:SF3">
    <property type="entry name" value="TONB-DEPENDENT RECEPTOR-LIKE BETA-BARREL DOMAIN-CONTAINING PROTEIN"/>
    <property type="match status" value="1"/>
</dbReference>
<keyword evidence="15" id="KW-0675">Receptor</keyword>
<dbReference type="SUPFAM" id="SSF56935">
    <property type="entry name" value="Porins"/>
    <property type="match status" value="1"/>
</dbReference>
<dbReference type="InterPro" id="IPR039426">
    <property type="entry name" value="TonB-dep_rcpt-like"/>
</dbReference>
<dbReference type="AlphaFoldDB" id="A0A4U1BJG7"/>
<evidence type="ECO:0000256" key="3">
    <source>
        <dbReference type="ARBA" id="ARBA00022452"/>
    </source>
</evidence>
<dbReference type="InterPro" id="IPR012910">
    <property type="entry name" value="Plug_dom"/>
</dbReference>
<keyword evidence="3 9" id="KW-1134">Transmembrane beta strand</keyword>
<dbReference type="Gene3D" id="2.170.130.10">
    <property type="entry name" value="TonB-dependent receptor, plug domain"/>
    <property type="match status" value="1"/>
</dbReference>
<dbReference type="PANTHER" id="PTHR40980">
    <property type="entry name" value="PLUG DOMAIN-CONTAINING PROTEIN"/>
    <property type="match status" value="1"/>
</dbReference>
<dbReference type="InterPro" id="IPR010104">
    <property type="entry name" value="TonB_rcpt_bac"/>
</dbReference>
<keyword evidence="2 9" id="KW-0813">Transport</keyword>
<keyword evidence="4 9" id="KW-0812">Transmembrane</keyword>
<comment type="similarity">
    <text evidence="9 11">Belongs to the TonB-dependent receptor family.</text>
</comment>
<keyword evidence="5 12" id="KW-0732">Signal</keyword>
<dbReference type="GO" id="GO:0009279">
    <property type="term" value="C:cell outer membrane"/>
    <property type="evidence" value="ECO:0007669"/>
    <property type="project" value="UniProtKB-SubCell"/>
</dbReference>
<evidence type="ECO:0000256" key="6">
    <source>
        <dbReference type="ARBA" id="ARBA00023077"/>
    </source>
</evidence>
<evidence type="ECO:0000256" key="8">
    <source>
        <dbReference type="ARBA" id="ARBA00023237"/>
    </source>
</evidence>
<dbReference type="PROSITE" id="PS52016">
    <property type="entry name" value="TONB_DEPENDENT_REC_3"/>
    <property type="match status" value="1"/>
</dbReference>
<comment type="subcellular location">
    <subcellularLocation>
        <location evidence="1 9">Cell outer membrane</location>
        <topology evidence="1 9">Multi-pass membrane protein</topology>
    </subcellularLocation>
</comment>
<evidence type="ECO:0000256" key="9">
    <source>
        <dbReference type="PROSITE-ProRule" id="PRU01360"/>
    </source>
</evidence>
<accession>A0A4U1BJG7</accession>
<dbReference type="EMBL" id="SWCJ01000018">
    <property type="protein sequence ID" value="TKB51687.1"/>
    <property type="molecule type" value="Genomic_DNA"/>
</dbReference>
<feature type="domain" description="TonB-dependent receptor plug" evidence="14">
    <location>
        <begin position="58"/>
        <end position="173"/>
    </location>
</feature>
<evidence type="ECO:0000256" key="7">
    <source>
        <dbReference type="ARBA" id="ARBA00023136"/>
    </source>
</evidence>
<keyword evidence="7 9" id="KW-0472">Membrane</keyword>
<evidence type="ECO:0000256" key="12">
    <source>
        <dbReference type="SAM" id="SignalP"/>
    </source>
</evidence>
<protein>
    <submittedName>
        <fullName evidence="15">TonB-dependent receptor</fullName>
    </submittedName>
</protein>
<feature type="signal peptide" evidence="12">
    <location>
        <begin position="1"/>
        <end position="28"/>
    </location>
</feature>
<evidence type="ECO:0000256" key="10">
    <source>
        <dbReference type="PROSITE-ProRule" id="PRU10144"/>
    </source>
</evidence>
<evidence type="ECO:0000256" key="5">
    <source>
        <dbReference type="ARBA" id="ARBA00022729"/>
    </source>
</evidence>
<dbReference type="CDD" id="cd01347">
    <property type="entry name" value="ligand_gated_channel"/>
    <property type="match status" value="1"/>
</dbReference>
<organism evidence="15 16">
    <name type="scientific">Ferrimonas aestuarii</name>
    <dbReference type="NCBI Taxonomy" id="2569539"/>
    <lineage>
        <taxon>Bacteria</taxon>
        <taxon>Pseudomonadati</taxon>
        <taxon>Pseudomonadota</taxon>
        <taxon>Gammaproteobacteria</taxon>
        <taxon>Alteromonadales</taxon>
        <taxon>Ferrimonadaceae</taxon>
        <taxon>Ferrimonas</taxon>
    </lineage>
</organism>
<evidence type="ECO:0000256" key="11">
    <source>
        <dbReference type="RuleBase" id="RU003357"/>
    </source>
</evidence>
<dbReference type="InterPro" id="IPR036942">
    <property type="entry name" value="Beta-barrel_TonB_sf"/>
</dbReference>
<sequence>MKLNKINIAIMTALIGSSAASFSPLSYAETSTESHIDDAEVIAVVGYRKSLKQSQFLKQEATGTQESILSEDIGDFPDLNLAESLQRIPGVSISRDSGEGRQISLRGLGPNFTRTRLNGMEALFVTDSGIDQRGGASRTRDFDFSVFASELFNRVDVLKSYEAKQDEGGIAGTVDLYTAKPFDYDDEGWNGVFSAKGLYNDRNDSTDPRFAALVSNRWDNFGALFSAAYSTVDTIEEGYHVWSWKQASFGADNVADSVDAAVADRLINAEGTDRVFVPRANNIASWANTRERLGLTAAFQWQPADRLSMDLDLLYGELSNDRIENQLSTAGTNAFTGDVNKGQLLTDAEIHGDNLVYAQFDHLDLRTESKVSYSESTFTQLSLNTNYELSDRLVANLLLGYSDSDFDMPIHDKVFAEAADHTVSIDWRSGNHGHNNYDFDVTDESEWNLMRSDVREDSMDNSYGTAKLDLSYEVMDDHYLMFGVHYKEYESSGWERRNRVDWLNDPDAPDAVFQQTAIPVLSPYAIANNQATFERLEATGKISRSLDESHNRPGTVYDIEEDTLSLYAQYEWRSELLHYPVRGNIGVRWVETDQVSAGEVQLGADEFDFAEFNNDYTELLPSLNVVVDLNDDLLARLGLNRNLSRPGLNQLRAAAQVQVADQSINAGNPNLEPFIADSLDLSLEYYSDNLTASLAYFYKDMEGFIVQQSQTMAYKDTGYPLAFLDFDPRVTPQSEFTVSQPVNSEDAYVQGVELSLQFMFEFLPEPWNNLGFNGNLTYADGETTIYNEGQAHKVAPPGLSEWSNNVTLFYETNTYGVRVSSSHRDEFITGEGASQNIVAGYEETLFVDFKAHINLTDSLKISLEGTNLTDEAIVQFLDDRTQSYTQSGRNFILGVNYAF</sequence>